<comment type="caution">
    <text evidence="2">The sequence shown here is derived from an EMBL/GenBank/DDBJ whole genome shotgun (WGS) entry which is preliminary data.</text>
</comment>
<reference evidence="2 3" key="2">
    <citation type="journal article" date="2023" name="Mol. Biol. Evol.">
        <title>Genomics of Secondarily Temperate Adaptation in the Only Non-Antarctic Icefish.</title>
        <authorList>
            <person name="Rivera-Colon A.G."/>
            <person name="Rayamajhi N."/>
            <person name="Minhas B.F."/>
            <person name="Madrigal G."/>
            <person name="Bilyk K.T."/>
            <person name="Yoon V."/>
            <person name="Hune M."/>
            <person name="Gregory S."/>
            <person name="Cheng C.H.C."/>
            <person name="Catchen J.M."/>
        </authorList>
    </citation>
    <scope>NUCLEOTIDE SEQUENCE [LARGE SCALE GENOMIC DNA]</scope>
    <source>
        <strain evidence="2">JMC-PN-2008</strain>
    </source>
</reference>
<evidence type="ECO:0000313" key="2">
    <source>
        <dbReference type="EMBL" id="KAK5853481.1"/>
    </source>
</evidence>
<dbReference type="EMBL" id="JAUZQC010000019">
    <property type="protein sequence ID" value="KAK5853481.1"/>
    <property type="molecule type" value="Genomic_DNA"/>
</dbReference>
<evidence type="ECO:0000256" key="1">
    <source>
        <dbReference type="SAM" id="MobiDB-lite"/>
    </source>
</evidence>
<organism evidence="2 3">
    <name type="scientific">Eleginops maclovinus</name>
    <name type="common">Patagonian blennie</name>
    <name type="synonym">Eleginus maclovinus</name>
    <dbReference type="NCBI Taxonomy" id="56733"/>
    <lineage>
        <taxon>Eukaryota</taxon>
        <taxon>Metazoa</taxon>
        <taxon>Chordata</taxon>
        <taxon>Craniata</taxon>
        <taxon>Vertebrata</taxon>
        <taxon>Euteleostomi</taxon>
        <taxon>Actinopterygii</taxon>
        <taxon>Neopterygii</taxon>
        <taxon>Teleostei</taxon>
        <taxon>Neoteleostei</taxon>
        <taxon>Acanthomorphata</taxon>
        <taxon>Eupercaria</taxon>
        <taxon>Perciformes</taxon>
        <taxon>Notothenioidei</taxon>
        <taxon>Eleginopidae</taxon>
        <taxon>Eleginops</taxon>
    </lineage>
</organism>
<evidence type="ECO:0000313" key="3">
    <source>
        <dbReference type="Proteomes" id="UP001346869"/>
    </source>
</evidence>
<accession>A0AAN8A6T4</accession>
<sequence>MAEAGRPMSELKPGRDAVTLSGQPLCDPSRTRAQPAAACRLAEGTTCPPPQGLQQEHSGSDNFDLRVRGQEKSQCEHFVPFKTSTPPP</sequence>
<dbReference type="AlphaFoldDB" id="A0AAN8A6T4"/>
<proteinExistence type="predicted"/>
<keyword evidence="3" id="KW-1185">Reference proteome</keyword>
<name>A0AAN8A6T4_ELEMC</name>
<reference evidence="2 3" key="1">
    <citation type="journal article" date="2023" name="Genes (Basel)">
        <title>Chromosome-Level Genome Assembly and Circadian Gene Repertoire of the Patagonia Blennie Eleginops maclovinus-The Closest Ancestral Proxy of Antarctic Cryonotothenioids.</title>
        <authorList>
            <person name="Cheng C.C."/>
            <person name="Rivera-Colon A.G."/>
            <person name="Minhas B.F."/>
            <person name="Wilson L."/>
            <person name="Rayamajhi N."/>
            <person name="Vargas-Chacoff L."/>
            <person name="Catchen J.M."/>
        </authorList>
    </citation>
    <scope>NUCLEOTIDE SEQUENCE [LARGE SCALE GENOMIC DNA]</scope>
    <source>
        <strain evidence="2">JMC-PN-2008</strain>
    </source>
</reference>
<dbReference type="Proteomes" id="UP001346869">
    <property type="component" value="Unassembled WGS sequence"/>
</dbReference>
<feature type="region of interest" description="Disordered" evidence="1">
    <location>
        <begin position="1"/>
        <end position="30"/>
    </location>
</feature>
<gene>
    <name evidence="2" type="ORF">PBY51_014628</name>
</gene>
<protein>
    <submittedName>
        <fullName evidence="2">Uncharacterized protein</fullName>
    </submittedName>
</protein>